<keyword evidence="1" id="KW-0472">Membrane</keyword>
<accession>A0ABN1RHM5</accession>
<sequence>MSPFEPVDRETARRLAEDELDKPVYHRDRPSFVDDVLDQIKEWVKKILPDAPEAGPGSGGGSFTLVVLLLLAVVLVAAVWWWMRGRGNVKSRKALLEDVPSRSVDHRAAAEAHAAEGRWAEAIRERLRAVARDLEERAILDPRPGRTAQELAAEAAALLPVDFAPGVGVFYDVWYGDRPGTPEGYRLLTDLDQAVQDARPRPLEAV</sequence>
<dbReference type="InterPro" id="IPR025403">
    <property type="entry name" value="TgpA-like_C"/>
</dbReference>
<protein>
    <submittedName>
        <fullName evidence="3">DUF4129 domain-containing protein</fullName>
    </submittedName>
</protein>
<evidence type="ECO:0000256" key="1">
    <source>
        <dbReference type="SAM" id="Phobius"/>
    </source>
</evidence>
<organism evidence="3 4">
    <name type="scientific">Actinocorallia libanotica</name>
    <dbReference type="NCBI Taxonomy" id="46162"/>
    <lineage>
        <taxon>Bacteria</taxon>
        <taxon>Bacillati</taxon>
        <taxon>Actinomycetota</taxon>
        <taxon>Actinomycetes</taxon>
        <taxon>Streptosporangiales</taxon>
        <taxon>Thermomonosporaceae</taxon>
        <taxon>Actinocorallia</taxon>
    </lineage>
</organism>
<keyword evidence="4" id="KW-1185">Reference proteome</keyword>
<dbReference type="RefSeq" id="WP_344242850.1">
    <property type="nucleotide sequence ID" value="NZ_BAAAHH010000019.1"/>
</dbReference>
<comment type="caution">
    <text evidence="3">The sequence shown here is derived from an EMBL/GenBank/DDBJ whole genome shotgun (WGS) entry which is preliminary data.</text>
</comment>
<evidence type="ECO:0000313" key="3">
    <source>
        <dbReference type="EMBL" id="GAA0957407.1"/>
    </source>
</evidence>
<dbReference type="Pfam" id="PF13559">
    <property type="entry name" value="DUF4129"/>
    <property type="match status" value="1"/>
</dbReference>
<keyword evidence="1" id="KW-1133">Transmembrane helix</keyword>
<dbReference type="EMBL" id="BAAAHH010000019">
    <property type="protein sequence ID" value="GAA0957407.1"/>
    <property type="molecule type" value="Genomic_DNA"/>
</dbReference>
<proteinExistence type="predicted"/>
<evidence type="ECO:0000259" key="2">
    <source>
        <dbReference type="Pfam" id="PF13559"/>
    </source>
</evidence>
<reference evidence="3 4" key="1">
    <citation type="journal article" date="2019" name="Int. J. Syst. Evol. Microbiol.">
        <title>The Global Catalogue of Microorganisms (GCM) 10K type strain sequencing project: providing services to taxonomists for standard genome sequencing and annotation.</title>
        <authorList>
            <consortium name="The Broad Institute Genomics Platform"/>
            <consortium name="The Broad Institute Genome Sequencing Center for Infectious Disease"/>
            <person name="Wu L."/>
            <person name="Ma J."/>
        </authorList>
    </citation>
    <scope>NUCLEOTIDE SEQUENCE [LARGE SCALE GENOMIC DNA]</scope>
    <source>
        <strain evidence="3 4">JCM 10696</strain>
    </source>
</reference>
<gene>
    <name evidence="3" type="ORF">GCM10009550_44720</name>
</gene>
<name>A0ABN1RHM5_9ACTN</name>
<feature type="domain" description="Protein-glutamine gamma-glutamyltransferase-like C-terminal" evidence="2">
    <location>
        <begin position="127"/>
        <end position="192"/>
    </location>
</feature>
<dbReference type="Proteomes" id="UP001500665">
    <property type="component" value="Unassembled WGS sequence"/>
</dbReference>
<feature type="transmembrane region" description="Helical" evidence="1">
    <location>
        <begin position="63"/>
        <end position="83"/>
    </location>
</feature>
<evidence type="ECO:0000313" key="4">
    <source>
        <dbReference type="Proteomes" id="UP001500665"/>
    </source>
</evidence>
<keyword evidence="1" id="KW-0812">Transmembrane</keyword>